<protein>
    <submittedName>
        <fullName evidence="1">Uncharacterized protein</fullName>
    </submittedName>
</protein>
<dbReference type="AlphaFoldDB" id="A0AAV4W6F1"/>
<organism evidence="1 2">
    <name type="scientific">Caerostris extrusa</name>
    <name type="common">Bark spider</name>
    <name type="synonym">Caerostris bankana</name>
    <dbReference type="NCBI Taxonomy" id="172846"/>
    <lineage>
        <taxon>Eukaryota</taxon>
        <taxon>Metazoa</taxon>
        <taxon>Ecdysozoa</taxon>
        <taxon>Arthropoda</taxon>
        <taxon>Chelicerata</taxon>
        <taxon>Arachnida</taxon>
        <taxon>Araneae</taxon>
        <taxon>Araneomorphae</taxon>
        <taxon>Entelegynae</taxon>
        <taxon>Araneoidea</taxon>
        <taxon>Araneidae</taxon>
        <taxon>Caerostris</taxon>
    </lineage>
</organism>
<reference evidence="1 2" key="1">
    <citation type="submission" date="2021-06" db="EMBL/GenBank/DDBJ databases">
        <title>Caerostris extrusa draft genome.</title>
        <authorList>
            <person name="Kono N."/>
            <person name="Arakawa K."/>
        </authorList>
    </citation>
    <scope>NUCLEOTIDE SEQUENCE [LARGE SCALE GENOMIC DNA]</scope>
</reference>
<accession>A0AAV4W6F1</accession>
<evidence type="ECO:0000313" key="1">
    <source>
        <dbReference type="EMBL" id="GIY77645.1"/>
    </source>
</evidence>
<name>A0AAV4W6F1_CAEEX</name>
<dbReference type="EMBL" id="BPLR01015657">
    <property type="protein sequence ID" value="GIY77645.1"/>
    <property type="molecule type" value="Genomic_DNA"/>
</dbReference>
<gene>
    <name evidence="1" type="ORF">CEXT_402081</name>
</gene>
<dbReference type="Proteomes" id="UP001054945">
    <property type="component" value="Unassembled WGS sequence"/>
</dbReference>
<proteinExistence type="predicted"/>
<keyword evidence="2" id="KW-1185">Reference proteome</keyword>
<evidence type="ECO:0000313" key="2">
    <source>
        <dbReference type="Proteomes" id="UP001054945"/>
    </source>
</evidence>
<sequence>MGEGGLSLQNFPLCPLIIFEKEVVNPSLLLEAQNVLSSVFGLKSLSQQEGWIYAIVSATLSSRLNESVIVLPSSTFEKCESRNNNKRGLLCPRKE</sequence>
<comment type="caution">
    <text evidence="1">The sequence shown here is derived from an EMBL/GenBank/DDBJ whole genome shotgun (WGS) entry which is preliminary data.</text>
</comment>